<comment type="caution">
    <text evidence="1">The sequence shown here is derived from an EMBL/GenBank/DDBJ whole genome shotgun (WGS) entry which is preliminary data.</text>
</comment>
<organism evidence="1 2">
    <name type="scientific">Aphis glycines</name>
    <name type="common">Soybean aphid</name>
    <dbReference type="NCBI Taxonomy" id="307491"/>
    <lineage>
        <taxon>Eukaryota</taxon>
        <taxon>Metazoa</taxon>
        <taxon>Ecdysozoa</taxon>
        <taxon>Arthropoda</taxon>
        <taxon>Hexapoda</taxon>
        <taxon>Insecta</taxon>
        <taxon>Pterygota</taxon>
        <taxon>Neoptera</taxon>
        <taxon>Paraneoptera</taxon>
        <taxon>Hemiptera</taxon>
        <taxon>Sternorrhyncha</taxon>
        <taxon>Aphidomorpha</taxon>
        <taxon>Aphidoidea</taxon>
        <taxon>Aphididae</taxon>
        <taxon>Aphidini</taxon>
        <taxon>Aphis</taxon>
        <taxon>Aphis</taxon>
    </lineage>
</organism>
<accession>A0A6G0U114</accession>
<name>A0A6G0U114_APHGL</name>
<sequence>MYLYSVYLVESNILIELVCVTPCTAHLNQSRRSTTKAGPVMMILYYHVPNVVKIISFEDIVKIKTTFMLRKRTLVSNSIKFLNYIKENLSIHIFVLGLSLLCETPFQMIDRDLDSIRKNIKLISELINSESLNTKKVTPGLRVNCLAYALQTPGINKGGRIRSKLLKGQYRHARFPSAFQAKKVILSCRMPKYVLVHLELHCKVHHEEEKARKNNNEIMGKEKSKRIKINIRYYRNGHKNLK</sequence>
<evidence type="ECO:0000313" key="2">
    <source>
        <dbReference type="Proteomes" id="UP000475862"/>
    </source>
</evidence>
<gene>
    <name evidence="1" type="ORF">AGLY_002568</name>
</gene>
<dbReference type="EMBL" id="VYZN01000009">
    <property type="protein sequence ID" value="KAE9542657.1"/>
    <property type="molecule type" value="Genomic_DNA"/>
</dbReference>
<evidence type="ECO:0000313" key="1">
    <source>
        <dbReference type="EMBL" id="KAE9542657.1"/>
    </source>
</evidence>
<protein>
    <submittedName>
        <fullName evidence="1">Uncharacterized protein</fullName>
    </submittedName>
</protein>
<reference evidence="1 2" key="1">
    <citation type="submission" date="2019-08" db="EMBL/GenBank/DDBJ databases">
        <title>The genome of the soybean aphid Biotype 1, its phylome, world population structure and adaptation to the North American continent.</title>
        <authorList>
            <person name="Giordano R."/>
            <person name="Donthu R.K."/>
            <person name="Hernandez A.G."/>
            <person name="Wright C.L."/>
            <person name="Zimin A.V."/>
        </authorList>
    </citation>
    <scope>NUCLEOTIDE SEQUENCE [LARGE SCALE GENOMIC DNA]</scope>
    <source>
        <tissue evidence="1">Whole aphids</tissue>
    </source>
</reference>
<keyword evidence="2" id="KW-1185">Reference proteome</keyword>
<proteinExistence type="predicted"/>
<dbReference type="AlphaFoldDB" id="A0A6G0U114"/>
<dbReference type="Proteomes" id="UP000475862">
    <property type="component" value="Unassembled WGS sequence"/>
</dbReference>